<evidence type="ECO:0000313" key="1">
    <source>
        <dbReference type="EMBL" id="HEW52986.1"/>
    </source>
</evidence>
<sequence>MKKDKRKISLKNSLNLMIYDMLSNADLYFDKRLVLNSEGRKLLAKISKTILVLYPELKPLITKIRSDPKYEYIIELASKIREMASAQDNA</sequence>
<protein>
    <submittedName>
        <fullName evidence="1">Uncharacterized protein</fullName>
    </submittedName>
</protein>
<accession>A0A7C2V9D2</accession>
<organism evidence="1">
    <name type="scientific">Ignisphaera aggregans</name>
    <dbReference type="NCBI Taxonomy" id="334771"/>
    <lineage>
        <taxon>Archaea</taxon>
        <taxon>Thermoproteota</taxon>
        <taxon>Thermoprotei</taxon>
        <taxon>Desulfurococcales</taxon>
        <taxon>Desulfurococcaceae</taxon>
        <taxon>Ignisphaera</taxon>
    </lineage>
</organism>
<comment type="caution">
    <text evidence="1">The sequence shown here is derived from an EMBL/GenBank/DDBJ whole genome shotgun (WGS) entry which is preliminary data.</text>
</comment>
<gene>
    <name evidence="1" type="ORF">ENO77_02280</name>
</gene>
<dbReference type="EMBL" id="DSGT01000007">
    <property type="protein sequence ID" value="HEW52986.1"/>
    <property type="molecule type" value="Genomic_DNA"/>
</dbReference>
<proteinExistence type="predicted"/>
<reference evidence="1" key="1">
    <citation type="journal article" date="2020" name="mSystems">
        <title>Genome- and Community-Level Interaction Insights into Carbon Utilization and Element Cycling Functions of Hydrothermarchaeota in Hydrothermal Sediment.</title>
        <authorList>
            <person name="Zhou Z."/>
            <person name="Liu Y."/>
            <person name="Xu W."/>
            <person name="Pan J."/>
            <person name="Luo Z.H."/>
            <person name="Li M."/>
        </authorList>
    </citation>
    <scope>NUCLEOTIDE SEQUENCE [LARGE SCALE GENOMIC DNA]</scope>
    <source>
        <strain evidence="1">SpSt-16</strain>
    </source>
</reference>
<name>A0A7C2V9D2_9CREN</name>
<dbReference type="AlphaFoldDB" id="A0A7C2V9D2"/>